<sequence>MSLRQGRPRHPGSRRMLGRIAPGAAPLPDELEGAAIGKSDGFPSS</sequence>
<evidence type="ECO:0000256" key="1">
    <source>
        <dbReference type="SAM" id="MobiDB-lite"/>
    </source>
</evidence>
<proteinExistence type="predicted"/>
<keyword evidence="3" id="KW-1185">Reference proteome</keyword>
<comment type="caution">
    <text evidence="2">The sequence shown here is derived from an EMBL/GenBank/DDBJ whole genome shotgun (WGS) entry which is preliminary data.</text>
</comment>
<dbReference type="EMBL" id="ASRX01000152">
    <property type="protein sequence ID" value="EYE99991.1"/>
    <property type="molecule type" value="Genomic_DNA"/>
</dbReference>
<name>A0A017ST98_9BACT</name>
<reference evidence="2 3" key="1">
    <citation type="submission" date="2013-05" db="EMBL/GenBank/DDBJ databases">
        <title>Genome assembly of Chondromyces apiculatus DSM 436.</title>
        <authorList>
            <person name="Sharma G."/>
            <person name="Khatri I."/>
            <person name="Kaur C."/>
            <person name="Mayilraj S."/>
            <person name="Subramanian S."/>
        </authorList>
    </citation>
    <scope>NUCLEOTIDE SEQUENCE [LARGE SCALE GENOMIC DNA]</scope>
    <source>
        <strain evidence="2 3">DSM 436</strain>
    </source>
</reference>
<dbReference type="AlphaFoldDB" id="A0A017ST98"/>
<feature type="region of interest" description="Disordered" evidence="1">
    <location>
        <begin position="1"/>
        <end position="45"/>
    </location>
</feature>
<gene>
    <name evidence="2" type="ORF">CAP_1854</name>
</gene>
<accession>A0A017ST98</accession>
<dbReference type="Proteomes" id="UP000019678">
    <property type="component" value="Unassembled WGS sequence"/>
</dbReference>
<organism evidence="2 3">
    <name type="scientific">Chondromyces apiculatus DSM 436</name>
    <dbReference type="NCBI Taxonomy" id="1192034"/>
    <lineage>
        <taxon>Bacteria</taxon>
        <taxon>Pseudomonadati</taxon>
        <taxon>Myxococcota</taxon>
        <taxon>Polyangia</taxon>
        <taxon>Polyangiales</taxon>
        <taxon>Polyangiaceae</taxon>
        <taxon>Chondromyces</taxon>
    </lineage>
</organism>
<evidence type="ECO:0000313" key="2">
    <source>
        <dbReference type="EMBL" id="EYE99991.1"/>
    </source>
</evidence>
<protein>
    <submittedName>
        <fullName evidence="2">Uncharacterized protein</fullName>
    </submittedName>
</protein>
<evidence type="ECO:0000313" key="3">
    <source>
        <dbReference type="Proteomes" id="UP000019678"/>
    </source>
</evidence>
<feature type="compositionally biased region" description="Basic residues" evidence="1">
    <location>
        <begin position="1"/>
        <end position="17"/>
    </location>
</feature>